<dbReference type="CDD" id="cd16833">
    <property type="entry name" value="YfiH"/>
    <property type="match status" value="1"/>
</dbReference>
<dbReference type="GO" id="GO:0016787">
    <property type="term" value="F:hydrolase activity"/>
    <property type="evidence" value="ECO:0007669"/>
    <property type="project" value="UniProtKB-KW"/>
</dbReference>
<evidence type="ECO:0000256" key="3">
    <source>
        <dbReference type="ARBA" id="ARBA00007353"/>
    </source>
</evidence>
<dbReference type="InterPro" id="IPR003730">
    <property type="entry name" value="Cu_polyphenol_OxRdtase"/>
</dbReference>
<comment type="catalytic activity">
    <reaction evidence="8">
        <text>adenosine + H2O + H(+) = inosine + NH4(+)</text>
        <dbReference type="Rhea" id="RHEA:24408"/>
        <dbReference type="ChEBI" id="CHEBI:15377"/>
        <dbReference type="ChEBI" id="CHEBI:15378"/>
        <dbReference type="ChEBI" id="CHEBI:16335"/>
        <dbReference type="ChEBI" id="CHEBI:17596"/>
        <dbReference type="ChEBI" id="CHEBI:28938"/>
        <dbReference type="EC" id="3.5.4.4"/>
    </reaction>
    <physiologicalReaction direction="left-to-right" evidence="8">
        <dbReference type="Rhea" id="RHEA:24409"/>
    </physiologicalReaction>
</comment>
<dbReference type="GO" id="GO:0005507">
    <property type="term" value="F:copper ion binding"/>
    <property type="evidence" value="ECO:0007669"/>
    <property type="project" value="TreeGrafter"/>
</dbReference>
<dbReference type="AlphaFoldDB" id="C7LZL3"/>
<dbReference type="Gene3D" id="3.60.140.10">
    <property type="entry name" value="CNF1/YfiH-like putative cysteine hydrolases"/>
    <property type="match status" value="1"/>
</dbReference>
<evidence type="ECO:0000256" key="7">
    <source>
        <dbReference type="ARBA" id="ARBA00022833"/>
    </source>
</evidence>
<dbReference type="eggNOG" id="COG1496">
    <property type="taxonomic scope" value="Bacteria"/>
</dbReference>
<dbReference type="STRING" id="525909.Afer_1240"/>
<dbReference type="InterPro" id="IPR038371">
    <property type="entry name" value="Cu_polyphenol_OxRdtase_sf"/>
</dbReference>
<dbReference type="PANTHER" id="PTHR30616:SF2">
    <property type="entry name" value="PURINE NUCLEOSIDE PHOSPHORYLASE LACC1"/>
    <property type="match status" value="1"/>
</dbReference>
<keyword evidence="7" id="KW-0862">Zinc</keyword>
<dbReference type="SUPFAM" id="SSF64438">
    <property type="entry name" value="CNF1/YfiH-like putative cysteine hydrolases"/>
    <property type="match status" value="1"/>
</dbReference>
<dbReference type="Pfam" id="PF02578">
    <property type="entry name" value="Cu-oxidase_4"/>
    <property type="match status" value="1"/>
</dbReference>
<name>C7LZL3_ACIFD</name>
<keyword evidence="5" id="KW-0479">Metal-binding</keyword>
<evidence type="ECO:0000313" key="12">
    <source>
        <dbReference type="Proteomes" id="UP000000771"/>
    </source>
</evidence>
<evidence type="ECO:0000256" key="5">
    <source>
        <dbReference type="ARBA" id="ARBA00022723"/>
    </source>
</evidence>
<comment type="catalytic activity">
    <reaction evidence="1">
        <text>inosine + phosphate = alpha-D-ribose 1-phosphate + hypoxanthine</text>
        <dbReference type="Rhea" id="RHEA:27646"/>
        <dbReference type="ChEBI" id="CHEBI:17368"/>
        <dbReference type="ChEBI" id="CHEBI:17596"/>
        <dbReference type="ChEBI" id="CHEBI:43474"/>
        <dbReference type="ChEBI" id="CHEBI:57720"/>
        <dbReference type="EC" id="2.4.2.1"/>
    </reaction>
    <physiologicalReaction direction="left-to-right" evidence="1">
        <dbReference type="Rhea" id="RHEA:27647"/>
    </physiologicalReaction>
</comment>
<evidence type="ECO:0000313" key="11">
    <source>
        <dbReference type="EMBL" id="ACU54171.1"/>
    </source>
</evidence>
<evidence type="ECO:0000256" key="8">
    <source>
        <dbReference type="ARBA" id="ARBA00047989"/>
    </source>
</evidence>
<gene>
    <name evidence="11" type="ordered locus">Afer_1240</name>
</gene>
<dbReference type="EMBL" id="CP001631">
    <property type="protein sequence ID" value="ACU54171.1"/>
    <property type="molecule type" value="Genomic_DNA"/>
</dbReference>
<protein>
    <recommendedName>
        <fullName evidence="13">Laccase domain-containing protein</fullName>
    </recommendedName>
</protein>
<dbReference type="RefSeq" id="WP_015798657.1">
    <property type="nucleotide sequence ID" value="NC_013124.1"/>
</dbReference>
<comment type="catalytic activity">
    <reaction evidence="10">
        <text>S-methyl-5'-thioadenosine + phosphate = 5-(methylsulfanyl)-alpha-D-ribose 1-phosphate + adenine</text>
        <dbReference type="Rhea" id="RHEA:11852"/>
        <dbReference type="ChEBI" id="CHEBI:16708"/>
        <dbReference type="ChEBI" id="CHEBI:17509"/>
        <dbReference type="ChEBI" id="CHEBI:43474"/>
        <dbReference type="ChEBI" id="CHEBI:58533"/>
        <dbReference type="EC" id="2.4.2.28"/>
    </reaction>
    <physiologicalReaction direction="left-to-right" evidence="10">
        <dbReference type="Rhea" id="RHEA:11853"/>
    </physiologicalReaction>
</comment>
<comment type="function">
    <text evidence="2">Purine nucleoside enzyme that catalyzes the phosphorolysis of adenosine and inosine nucleosides, yielding D-ribose 1-phosphate and the respective free bases, adenine and hypoxanthine. Also catalyzes the phosphorolysis of S-methyl-5'-thioadenosine into adenine and S-methyl-5-thio-alpha-D-ribose 1-phosphate. Also has adenosine deaminase activity.</text>
</comment>
<keyword evidence="6" id="KW-0378">Hydrolase</keyword>
<dbReference type="PANTHER" id="PTHR30616">
    <property type="entry name" value="UNCHARACTERIZED PROTEIN YFIH"/>
    <property type="match status" value="1"/>
</dbReference>
<dbReference type="GO" id="GO:0017061">
    <property type="term" value="F:S-methyl-5-thioadenosine phosphorylase activity"/>
    <property type="evidence" value="ECO:0007669"/>
    <property type="project" value="UniProtKB-EC"/>
</dbReference>
<dbReference type="HOGENOM" id="CLU_1313214_0_0_11"/>
<comment type="catalytic activity">
    <reaction evidence="9">
        <text>adenosine + phosphate = alpha-D-ribose 1-phosphate + adenine</text>
        <dbReference type="Rhea" id="RHEA:27642"/>
        <dbReference type="ChEBI" id="CHEBI:16335"/>
        <dbReference type="ChEBI" id="CHEBI:16708"/>
        <dbReference type="ChEBI" id="CHEBI:43474"/>
        <dbReference type="ChEBI" id="CHEBI:57720"/>
        <dbReference type="EC" id="2.4.2.1"/>
    </reaction>
    <physiologicalReaction direction="left-to-right" evidence="9">
        <dbReference type="Rhea" id="RHEA:27643"/>
    </physiologicalReaction>
</comment>
<dbReference type="Proteomes" id="UP000000771">
    <property type="component" value="Chromosome"/>
</dbReference>
<comment type="similarity">
    <text evidence="3">Belongs to the purine nucleoside phosphorylase YfiH/LACC1 family.</text>
</comment>
<keyword evidence="12" id="KW-1185">Reference proteome</keyword>
<evidence type="ECO:0000256" key="10">
    <source>
        <dbReference type="ARBA" id="ARBA00049893"/>
    </source>
</evidence>
<evidence type="ECO:0000256" key="1">
    <source>
        <dbReference type="ARBA" id="ARBA00000553"/>
    </source>
</evidence>
<reference evidence="11 12" key="1">
    <citation type="journal article" date="2009" name="Stand. Genomic Sci.">
        <title>Complete genome sequence of Acidimicrobium ferrooxidans type strain (ICP).</title>
        <authorList>
            <person name="Clum A."/>
            <person name="Nolan M."/>
            <person name="Lang E."/>
            <person name="Glavina Del Rio T."/>
            <person name="Tice H."/>
            <person name="Copeland A."/>
            <person name="Cheng J.F."/>
            <person name="Lucas S."/>
            <person name="Chen F."/>
            <person name="Bruce D."/>
            <person name="Goodwin L."/>
            <person name="Pitluck S."/>
            <person name="Ivanova N."/>
            <person name="Mavrommatis K."/>
            <person name="Mikhailova N."/>
            <person name="Pati A."/>
            <person name="Chen A."/>
            <person name="Palaniappan K."/>
            <person name="Goker M."/>
            <person name="Spring S."/>
            <person name="Land M."/>
            <person name="Hauser L."/>
            <person name="Chang Y.J."/>
            <person name="Jeffries C.C."/>
            <person name="Chain P."/>
            <person name="Bristow J."/>
            <person name="Eisen J.A."/>
            <person name="Markowitz V."/>
            <person name="Hugenholtz P."/>
            <person name="Kyrpides N.C."/>
            <person name="Klenk H.P."/>
            <person name="Lapidus A."/>
        </authorList>
    </citation>
    <scope>NUCLEOTIDE SEQUENCE [LARGE SCALE GENOMIC DNA]</scope>
    <source>
        <strain evidence="12">DSM 10331 / JCM 15462 / NBRC 103882 / ICP</strain>
    </source>
</reference>
<dbReference type="InterPro" id="IPR011324">
    <property type="entry name" value="Cytotoxic_necrot_fac-like_cat"/>
</dbReference>
<evidence type="ECO:0000256" key="4">
    <source>
        <dbReference type="ARBA" id="ARBA00022679"/>
    </source>
</evidence>
<dbReference type="OrthoDB" id="4279at2"/>
<dbReference type="KEGG" id="afo:Afer_1240"/>
<evidence type="ECO:0000256" key="2">
    <source>
        <dbReference type="ARBA" id="ARBA00003215"/>
    </source>
</evidence>
<evidence type="ECO:0000256" key="6">
    <source>
        <dbReference type="ARBA" id="ARBA00022801"/>
    </source>
</evidence>
<accession>C7LZL3</accession>
<evidence type="ECO:0000256" key="9">
    <source>
        <dbReference type="ARBA" id="ARBA00048968"/>
    </source>
</evidence>
<keyword evidence="4" id="KW-0808">Transferase</keyword>
<evidence type="ECO:0008006" key="13">
    <source>
        <dbReference type="Google" id="ProtNLM"/>
    </source>
</evidence>
<proteinExistence type="inferred from homology"/>
<organism evidence="11 12">
    <name type="scientific">Acidimicrobium ferrooxidans (strain DSM 10331 / JCM 15462 / NBRC 103882 / ICP)</name>
    <dbReference type="NCBI Taxonomy" id="525909"/>
    <lineage>
        <taxon>Bacteria</taxon>
        <taxon>Bacillati</taxon>
        <taxon>Actinomycetota</taxon>
        <taxon>Acidimicrobiia</taxon>
        <taxon>Acidimicrobiales</taxon>
        <taxon>Acidimicrobiaceae</taxon>
        <taxon>Acidimicrobium</taxon>
    </lineage>
</organism>
<sequence>MIELSLLDGRLRVVQTERGDGDAAELWPRASAFGWELPCAWVHQVHGTAVVEAQEVGRGVDADGIIRRVGDQLVAGVRSADCVPVVLAARNGDAAVVHAGWPGVVGRIVERAAEGLGGDVRVAVIGAHARACCYEFVGPARSEVETTLGPQYFRGPTLDLTAAIRDQLGRVGVGEIVDLEACTIHEERWYSWRRDRTSARQALLVGPGR</sequence>